<organism evidence="1 2">
    <name type="scientific">Ajellomyces capsulatus (strain H143)</name>
    <name type="common">Darling's disease fungus</name>
    <name type="synonym">Histoplasma capsulatum</name>
    <dbReference type="NCBI Taxonomy" id="544712"/>
    <lineage>
        <taxon>Eukaryota</taxon>
        <taxon>Fungi</taxon>
        <taxon>Dikarya</taxon>
        <taxon>Ascomycota</taxon>
        <taxon>Pezizomycotina</taxon>
        <taxon>Eurotiomycetes</taxon>
        <taxon>Eurotiomycetidae</taxon>
        <taxon>Onygenales</taxon>
        <taxon>Ajellomycetaceae</taxon>
        <taxon>Histoplasma</taxon>
    </lineage>
</organism>
<reference evidence="2" key="1">
    <citation type="submission" date="2009-05" db="EMBL/GenBank/DDBJ databases">
        <title>The genome sequence of Ajellomyces capsulatus strain H143.</title>
        <authorList>
            <person name="Champion M."/>
            <person name="Cuomo C.A."/>
            <person name="Ma L.-J."/>
            <person name="Henn M.R."/>
            <person name="Sil A."/>
            <person name="Goldman B."/>
            <person name="Young S.K."/>
            <person name="Kodira C.D."/>
            <person name="Zeng Q."/>
            <person name="Koehrsen M."/>
            <person name="Alvarado L."/>
            <person name="Berlin A.M."/>
            <person name="Borenstein D."/>
            <person name="Chen Z."/>
            <person name="Engels R."/>
            <person name="Freedman E."/>
            <person name="Gellesch M."/>
            <person name="Goldberg J."/>
            <person name="Griggs A."/>
            <person name="Gujja S."/>
            <person name="Heiman D.I."/>
            <person name="Hepburn T.A."/>
            <person name="Howarth C."/>
            <person name="Jen D."/>
            <person name="Larson L."/>
            <person name="Lewis B."/>
            <person name="Mehta T."/>
            <person name="Park D."/>
            <person name="Pearson M."/>
            <person name="Roberts A."/>
            <person name="Saif S."/>
            <person name="Shea T.D."/>
            <person name="Shenoy N."/>
            <person name="Sisk P."/>
            <person name="Stolte C."/>
            <person name="Sykes S."/>
            <person name="Walk T."/>
            <person name="White J."/>
            <person name="Yandava C."/>
            <person name="Klein B."/>
            <person name="McEwen J.G."/>
            <person name="Puccia R."/>
            <person name="Goldman G.H."/>
            <person name="Felipe M.S."/>
            <person name="Nino-Vega G."/>
            <person name="San-Blas G."/>
            <person name="Taylor J.W."/>
            <person name="Mendoza L."/>
            <person name="Galagan J.E."/>
            <person name="Nusbaum C."/>
            <person name="Birren B.W."/>
        </authorList>
    </citation>
    <scope>NUCLEOTIDE SEQUENCE [LARGE SCALE GENOMIC DNA]</scope>
    <source>
        <strain evidence="2">H143</strain>
    </source>
</reference>
<evidence type="ECO:0000313" key="2">
    <source>
        <dbReference type="Proteomes" id="UP000002624"/>
    </source>
</evidence>
<sequence>MARKAKEKGLVEEKDGESTARWDQDQVIEMTDISNWYFNGMRLSHSMLTLFLCYHWTGQRDLIQKTSIVDVRSRFTESCIPSKHQTAEDTAAEDSAVSWLYVTAISAANGRSKIPKNSPIDTYSVVHTSCIGRASVLLGLARIMSVFGM</sequence>
<dbReference type="AlphaFoldDB" id="C6HK23"/>
<dbReference type="HOGENOM" id="CLU_1749093_0_0_1"/>
<dbReference type="EMBL" id="GG692429">
    <property type="protein sequence ID" value="EER39449.1"/>
    <property type="molecule type" value="Genomic_DNA"/>
</dbReference>
<name>C6HK23_AJECH</name>
<gene>
    <name evidence="1" type="ORF">HCDG_06554</name>
</gene>
<dbReference type="VEuPathDB" id="FungiDB:HCDG_06554"/>
<evidence type="ECO:0000313" key="1">
    <source>
        <dbReference type="EMBL" id="EER39449.1"/>
    </source>
</evidence>
<dbReference type="Proteomes" id="UP000002624">
    <property type="component" value="Unassembled WGS sequence"/>
</dbReference>
<accession>C6HK23</accession>
<protein>
    <submittedName>
        <fullName evidence="1">Uncharacterized protein</fullName>
    </submittedName>
</protein>
<proteinExistence type="predicted"/>